<keyword evidence="2" id="KW-1185">Reference proteome</keyword>
<gene>
    <name evidence="1" type="ORF">KHA91_18205</name>
</gene>
<reference evidence="1 2" key="1">
    <citation type="submission" date="2021-05" db="EMBL/GenBank/DDBJ databases">
        <title>Novel Bacillus species.</title>
        <authorList>
            <person name="Liu G."/>
        </authorList>
    </citation>
    <scope>NUCLEOTIDE SEQUENCE [LARGE SCALE GENOMIC DNA]</scope>
    <source>
        <strain evidence="1 2">FJAT-49682</strain>
    </source>
</reference>
<dbReference type="Proteomes" id="UP000676456">
    <property type="component" value="Unassembled WGS sequence"/>
</dbReference>
<name>A0A942UR61_9BACI</name>
<dbReference type="RefSeq" id="WP_213099692.1">
    <property type="nucleotide sequence ID" value="NZ_JAGYPH010000004.1"/>
</dbReference>
<comment type="caution">
    <text evidence="1">The sequence shown here is derived from an EMBL/GenBank/DDBJ whole genome shotgun (WGS) entry which is preliminary data.</text>
</comment>
<evidence type="ECO:0000313" key="1">
    <source>
        <dbReference type="EMBL" id="MBS4224647.1"/>
    </source>
</evidence>
<dbReference type="EMBL" id="JAGYPN010000004">
    <property type="protein sequence ID" value="MBS4224647.1"/>
    <property type="molecule type" value="Genomic_DNA"/>
</dbReference>
<protein>
    <submittedName>
        <fullName evidence="1">Uncharacterized protein</fullName>
    </submittedName>
</protein>
<accession>A0A942UR61</accession>
<sequence>MDKMTRRIRCNPDGTVVFKRWDNTLVIKGKSETIHEPENGYMEQDGMRIDYYSDYAGELQNDQGMTDSTDAIDKGLETESYLSTFDDHLIHGWETEIEY</sequence>
<dbReference type="AlphaFoldDB" id="A0A942UR61"/>
<proteinExistence type="predicted"/>
<organism evidence="1 2">
    <name type="scientific">Lederbergia citrea</name>
    <dbReference type="NCBI Taxonomy" id="2833581"/>
    <lineage>
        <taxon>Bacteria</taxon>
        <taxon>Bacillati</taxon>
        <taxon>Bacillota</taxon>
        <taxon>Bacilli</taxon>
        <taxon>Bacillales</taxon>
        <taxon>Bacillaceae</taxon>
        <taxon>Lederbergia</taxon>
    </lineage>
</organism>
<evidence type="ECO:0000313" key="2">
    <source>
        <dbReference type="Proteomes" id="UP000676456"/>
    </source>
</evidence>